<dbReference type="Gene3D" id="3.40.50.720">
    <property type="entry name" value="NAD(P)-binding Rossmann-like Domain"/>
    <property type="match status" value="1"/>
</dbReference>
<evidence type="ECO:0000259" key="1">
    <source>
        <dbReference type="Pfam" id="PF03721"/>
    </source>
</evidence>
<dbReference type="PIRSF" id="PIRSF000124">
    <property type="entry name" value="UDPglc_GDPman_dh"/>
    <property type="match status" value="1"/>
</dbReference>
<accession>A0A382UUY4</accession>
<dbReference type="Pfam" id="PF03721">
    <property type="entry name" value="UDPG_MGDP_dh_N"/>
    <property type="match status" value="1"/>
</dbReference>
<dbReference type="EMBL" id="UINC01146646">
    <property type="protein sequence ID" value="SVD37498.1"/>
    <property type="molecule type" value="Genomic_DNA"/>
</dbReference>
<dbReference type="InterPro" id="IPR036291">
    <property type="entry name" value="NAD(P)-bd_dom_sf"/>
</dbReference>
<dbReference type="GO" id="GO:0016628">
    <property type="term" value="F:oxidoreductase activity, acting on the CH-CH group of donors, NAD or NADP as acceptor"/>
    <property type="evidence" value="ECO:0007669"/>
    <property type="project" value="InterPro"/>
</dbReference>
<feature type="non-terminal residue" evidence="2">
    <location>
        <position position="148"/>
    </location>
</feature>
<protein>
    <recommendedName>
        <fullName evidence="1">UDP-glucose/GDP-mannose dehydrogenase N-terminal domain-containing protein</fullName>
    </recommendedName>
</protein>
<organism evidence="2">
    <name type="scientific">marine metagenome</name>
    <dbReference type="NCBI Taxonomy" id="408172"/>
    <lineage>
        <taxon>unclassified sequences</taxon>
        <taxon>metagenomes</taxon>
        <taxon>ecological metagenomes</taxon>
    </lineage>
</organism>
<feature type="domain" description="UDP-glucose/GDP-mannose dehydrogenase N-terminal" evidence="1">
    <location>
        <begin position="19"/>
        <end position="146"/>
    </location>
</feature>
<dbReference type="InterPro" id="IPR001732">
    <property type="entry name" value="UDP-Glc/GDP-Man_DH_N"/>
</dbReference>
<dbReference type="PIRSF" id="PIRSF500136">
    <property type="entry name" value="UDP_ManNAc_DH"/>
    <property type="match status" value="1"/>
</dbReference>
<dbReference type="PANTHER" id="PTHR43491">
    <property type="entry name" value="UDP-N-ACETYL-D-MANNOSAMINE DEHYDROGENASE"/>
    <property type="match status" value="1"/>
</dbReference>
<gene>
    <name evidence="2" type="ORF">METZ01_LOCUS390352</name>
</gene>
<dbReference type="InterPro" id="IPR017476">
    <property type="entry name" value="UDP-Glc/GDP-Man"/>
</dbReference>
<dbReference type="AlphaFoldDB" id="A0A382UUY4"/>
<dbReference type="GO" id="GO:0000271">
    <property type="term" value="P:polysaccharide biosynthetic process"/>
    <property type="evidence" value="ECO:0007669"/>
    <property type="project" value="InterPro"/>
</dbReference>
<dbReference type="PANTHER" id="PTHR43491:SF1">
    <property type="entry name" value="UDP-N-ACETYL-D-MANNOSAMINE DEHYDROGENASE"/>
    <property type="match status" value="1"/>
</dbReference>
<proteinExistence type="predicted"/>
<dbReference type="InterPro" id="IPR028359">
    <property type="entry name" value="UDP_ManNAc/GlcNAc_DH"/>
</dbReference>
<name>A0A382UUY4_9ZZZZ</name>
<dbReference type="GO" id="GO:0051287">
    <property type="term" value="F:NAD binding"/>
    <property type="evidence" value="ECO:0007669"/>
    <property type="project" value="InterPro"/>
</dbReference>
<dbReference type="SUPFAM" id="SSF51735">
    <property type="entry name" value="NAD(P)-binding Rossmann-fold domains"/>
    <property type="match status" value="1"/>
</dbReference>
<reference evidence="2" key="1">
    <citation type="submission" date="2018-05" db="EMBL/GenBank/DDBJ databases">
        <authorList>
            <person name="Lanie J.A."/>
            <person name="Ng W.-L."/>
            <person name="Kazmierczak K.M."/>
            <person name="Andrzejewski T.M."/>
            <person name="Davidsen T.M."/>
            <person name="Wayne K.J."/>
            <person name="Tettelin H."/>
            <person name="Glass J.I."/>
            <person name="Rusch D."/>
            <person name="Podicherti R."/>
            <person name="Tsui H.-C.T."/>
            <person name="Winkler M.E."/>
        </authorList>
    </citation>
    <scope>NUCLEOTIDE SEQUENCE</scope>
</reference>
<dbReference type="GO" id="GO:0016616">
    <property type="term" value="F:oxidoreductase activity, acting on the CH-OH group of donors, NAD or NADP as acceptor"/>
    <property type="evidence" value="ECO:0007669"/>
    <property type="project" value="InterPro"/>
</dbReference>
<sequence>MPKSLSAALTDKIQNKEARVGIIGLGYVGLPLAVEFAQAGYHVVGIDTDSSKVDALNRGDCYITDISTELFSDMVSTGRLMATQDYGAIGELDAISICVPTPLRKTRDPDMSYVVAATEQIGKHLSPSTLIILESTTYPGTTAEVVLP</sequence>
<evidence type="ECO:0000313" key="2">
    <source>
        <dbReference type="EMBL" id="SVD37498.1"/>
    </source>
</evidence>